<name>A0A7Y3RMA0_9PROT</name>
<gene>
    <name evidence="3" type="ORF">HK107_09735</name>
</gene>
<sequence>MAQRTHPSIDLRSGLTGKMLVALPHLADTPFERSVCLICSHDEEHAFGVIVNKPMKGVSVAEMVQEMQIEATGEAVERPVQFGGPVDLQRGAVVHTLDYREEDTVIVTPEIGLTATKDALELICGKSTPPEKWLLIMGHAGWDGGQLEDEIKRNDWLSLDATASLVFGQTSKTWDQAMATLGVSDLGQFDGNESPMIRPN</sequence>
<dbReference type="HAMAP" id="MF_00758">
    <property type="entry name" value="UPF0301"/>
    <property type="match status" value="1"/>
</dbReference>
<protein>
    <recommendedName>
        <fullName evidence="2">UPF0301 protein HK107_09735</fullName>
    </recommendedName>
</protein>
<evidence type="ECO:0000313" key="4">
    <source>
        <dbReference type="Proteomes" id="UP000536835"/>
    </source>
</evidence>
<dbReference type="EMBL" id="JABFCX010000003">
    <property type="protein sequence ID" value="NNU16600.1"/>
    <property type="molecule type" value="Genomic_DNA"/>
</dbReference>
<comment type="caution">
    <text evidence="3">The sequence shown here is derived from an EMBL/GenBank/DDBJ whole genome shotgun (WGS) entry which is preliminary data.</text>
</comment>
<dbReference type="Gene3D" id="3.40.1740.10">
    <property type="entry name" value="VC0467-like"/>
    <property type="match status" value="1"/>
</dbReference>
<evidence type="ECO:0000256" key="1">
    <source>
        <dbReference type="ARBA" id="ARBA00009600"/>
    </source>
</evidence>
<proteinExistence type="inferred from homology"/>
<accession>A0A7Y3RMA0</accession>
<dbReference type="AlphaFoldDB" id="A0A7Y3RMA0"/>
<dbReference type="Pfam" id="PF02622">
    <property type="entry name" value="DUF179"/>
    <property type="match status" value="1"/>
</dbReference>
<dbReference type="Proteomes" id="UP000536835">
    <property type="component" value="Unassembled WGS sequence"/>
</dbReference>
<keyword evidence="4" id="KW-1185">Reference proteome</keyword>
<dbReference type="InterPro" id="IPR003774">
    <property type="entry name" value="AlgH-like"/>
</dbReference>
<dbReference type="GO" id="GO:0005829">
    <property type="term" value="C:cytosol"/>
    <property type="evidence" value="ECO:0007669"/>
    <property type="project" value="TreeGrafter"/>
</dbReference>
<dbReference type="PANTHER" id="PTHR30327:SF1">
    <property type="entry name" value="UPF0301 PROTEIN YQGE"/>
    <property type="match status" value="1"/>
</dbReference>
<comment type="similarity">
    <text evidence="1 2">Belongs to the UPF0301 (AlgH) family.</text>
</comment>
<reference evidence="3 4" key="1">
    <citation type="submission" date="2020-05" db="EMBL/GenBank/DDBJ databases">
        <title>Parvularcula mediterraneae sp. nov., isolated from polypropylene straw from shallow seawater of the seashore of Laganas in Zakynthos island, Greece.</title>
        <authorList>
            <person name="Szabo I."/>
            <person name="Al-Omari J."/>
            <person name="Rado J."/>
            <person name="Szerdahelyi G.S."/>
        </authorList>
    </citation>
    <scope>NUCLEOTIDE SEQUENCE [LARGE SCALE GENOMIC DNA]</scope>
    <source>
        <strain evidence="3 4">ZS-1/3</strain>
    </source>
</reference>
<evidence type="ECO:0000313" key="3">
    <source>
        <dbReference type="EMBL" id="NNU16600.1"/>
    </source>
</evidence>
<dbReference type="PANTHER" id="PTHR30327">
    <property type="entry name" value="UNCHARACTERIZED PROTEIN YQGE"/>
    <property type="match status" value="1"/>
</dbReference>
<evidence type="ECO:0000256" key="2">
    <source>
        <dbReference type="HAMAP-Rule" id="MF_00758"/>
    </source>
</evidence>
<dbReference type="SUPFAM" id="SSF143456">
    <property type="entry name" value="VC0467-like"/>
    <property type="match status" value="1"/>
</dbReference>
<organism evidence="3 4">
    <name type="scientific">Parvularcula mediterranea</name>
    <dbReference type="NCBI Taxonomy" id="2732508"/>
    <lineage>
        <taxon>Bacteria</taxon>
        <taxon>Pseudomonadati</taxon>
        <taxon>Pseudomonadota</taxon>
        <taxon>Alphaproteobacteria</taxon>
        <taxon>Parvularculales</taxon>
        <taxon>Parvularculaceae</taxon>
        <taxon>Parvularcula</taxon>
    </lineage>
</organism>
<dbReference type="RefSeq" id="WP_173199217.1">
    <property type="nucleotide sequence ID" value="NZ_JABFCX010000003.1"/>
</dbReference>